<dbReference type="Pfam" id="PF01722">
    <property type="entry name" value="BolA"/>
    <property type="match status" value="1"/>
</dbReference>
<dbReference type="Proteomes" id="UP000192872">
    <property type="component" value="Unassembled WGS sequence"/>
</dbReference>
<dbReference type="EMBL" id="LWDL01000012">
    <property type="protein sequence ID" value="OQW52770.1"/>
    <property type="molecule type" value="Genomic_DNA"/>
</dbReference>
<evidence type="ECO:0000313" key="3">
    <source>
        <dbReference type="Proteomes" id="UP000192872"/>
    </source>
</evidence>
<dbReference type="PANTHER" id="PTHR46230">
    <property type="match status" value="1"/>
</dbReference>
<reference evidence="2 3" key="1">
    <citation type="journal article" date="2017" name="Water Res.">
        <title>Comammox in drinking water systems.</title>
        <authorList>
            <person name="Wang Y."/>
            <person name="Ma L."/>
            <person name="Mao Y."/>
            <person name="Jiang X."/>
            <person name="Xia Y."/>
            <person name="Yu K."/>
            <person name="Li B."/>
            <person name="Zhang T."/>
        </authorList>
    </citation>
    <scope>NUCLEOTIDE SEQUENCE [LARGE SCALE GENOMIC DNA]</scope>
    <source>
        <strain evidence="2">SG_bin8</strain>
    </source>
</reference>
<dbReference type="PANTHER" id="PTHR46230:SF7">
    <property type="entry name" value="BOLA-LIKE PROTEIN 1"/>
    <property type="match status" value="1"/>
</dbReference>
<name>A0A1W9HZK6_9HYPH</name>
<gene>
    <name evidence="2" type="ORF">A4S15_07465</name>
</gene>
<accession>A0A1W9HZK6</accession>
<protein>
    <submittedName>
        <fullName evidence="2">BolA family transcriptional regulator</fullName>
    </submittedName>
</protein>
<sequence>MTRAERLHDILTGGFQPAFLEIIDESALHAGHAGAGSGGETHYRVTLVTPVFGGLSRVERHRRVNAALAGEFAQGLHALALSLKAPGE</sequence>
<evidence type="ECO:0000256" key="1">
    <source>
        <dbReference type="RuleBase" id="RU003860"/>
    </source>
</evidence>
<dbReference type="InterPro" id="IPR036065">
    <property type="entry name" value="BolA-like_sf"/>
</dbReference>
<proteinExistence type="inferred from homology"/>
<dbReference type="SUPFAM" id="SSF82657">
    <property type="entry name" value="BolA-like"/>
    <property type="match status" value="1"/>
</dbReference>
<dbReference type="AlphaFoldDB" id="A0A1W9HZK6"/>
<dbReference type="STRING" id="1827387.A4S15_07465"/>
<evidence type="ECO:0000313" key="2">
    <source>
        <dbReference type="EMBL" id="OQW52770.1"/>
    </source>
</evidence>
<dbReference type="Gene3D" id="3.30.300.90">
    <property type="entry name" value="BolA-like"/>
    <property type="match status" value="1"/>
</dbReference>
<dbReference type="InterPro" id="IPR002634">
    <property type="entry name" value="BolA"/>
</dbReference>
<comment type="caution">
    <text evidence="2">The sequence shown here is derived from an EMBL/GenBank/DDBJ whole genome shotgun (WGS) entry which is preliminary data.</text>
</comment>
<dbReference type="PIRSF" id="PIRSF003113">
    <property type="entry name" value="BolA"/>
    <property type="match status" value="1"/>
</dbReference>
<organism evidence="2 3">
    <name type="scientific">Candidatus Raskinella chloraquaticus</name>
    <dbReference type="NCBI Taxonomy" id="1951219"/>
    <lineage>
        <taxon>Bacteria</taxon>
        <taxon>Pseudomonadati</taxon>
        <taxon>Pseudomonadota</taxon>
        <taxon>Alphaproteobacteria</taxon>
        <taxon>Hyphomicrobiales</taxon>
        <taxon>Phreatobacteraceae</taxon>
        <taxon>Candidatus Raskinella</taxon>
    </lineage>
</organism>
<comment type="similarity">
    <text evidence="1">Belongs to the BolA/IbaG family.</text>
</comment>
<dbReference type="GO" id="GO:0016226">
    <property type="term" value="P:iron-sulfur cluster assembly"/>
    <property type="evidence" value="ECO:0007669"/>
    <property type="project" value="TreeGrafter"/>
</dbReference>